<evidence type="ECO:0000256" key="6">
    <source>
        <dbReference type="ARBA" id="ARBA00022967"/>
    </source>
</evidence>
<dbReference type="PROSITE" id="PS51866">
    <property type="entry name" value="MOP"/>
    <property type="match status" value="1"/>
</dbReference>
<keyword evidence="7" id="KW-0472">Membrane</keyword>
<dbReference type="SUPFAM" id="SSF50331">
    <property type="entry name" value="MOP-like"/>
    <property type="match status" value="1"/>
</dbReference>
<dbReference type="Pfam" id="PF00005">
    <property type="entry name" value="ABC_tran"/>
    <property type="match status" value="1"/>
</dbReference>
<gene>
    <name evidence="11" type="ORF">K6T79_23000</name>
</gene>
<accession>A0ABU5XRF9</accession>
<name>A0ABU5XRF9_9MYCO</name>
<evidence type="ECO:0000256" key="3">
    <source>
        <dbReference type="ARBA" id="ARBA00022505"/>
    </source>
</evidence>
<dbReference type="InterPro" id="IPR008995">
    <property type="entry name" value="Mo/tungstate-bd_C_term_dom"/>
</dbReference>
<feature type="domain" description="Mop" evidence="10">
    <location>
        <begin position="295"/>
        <end position="363"/>
    </location>
</feature>
<dbReference type="EMBL" id="JAYJJR010000023">
    <property type="protein sequence ID" value="MEB3023897.1"/>
    <property type="molecule type" value="Genomic_DNA"/>
</dbReference>
<proteinExistence type="predicted"/>
<protein>
    <submittedName>
        <fullName evidence="11">ATP-binding cassette domain-containing protein</fullName>
    </submittedName>
</protein>
<comment type="caution">
    <text evidence="11">The sequence shown here is derived from an EMBL/GenBank/DDBJ whole genome shotgun (WGS) entry which is preliminary data.</text>
</comment>
<dbReference type="SUPFAM" id="SSF52540">
    <property type="entry name" value="P-loop containing nucleoside triphosphate hydrolases"/>
    <property type="match status" value="1"/>
</dbReference>
<dbReference type="InterPro" id="IPR003439">
    <property type="entry name" value="ABC_transporter-like_ATP-bd"/>
</dbReference>
<dbReference type="Gene3D" id="3.40.50.300">
    <property type="entry name" value="P-loop containing nucleotide triphosphate hydrolases"/>
    <property type="match status" value="1"/>
</dbReference>
<organism evidence="11 12">
    <name type="scientific">[Mycobacterium] crassicus</name>
    <dbReference type="NCBI Taxonomy" id="2872309"/>
    <lineage>
        <taxon>Bacteria</taxon>
        <taxon>Bacillati</taxon>
        <taxon>Actinomycetota</taxon>
        <taxon>Actinomycetes</taxon>
        <taxon>Mycobacteriales</taxon>
        <taxon>Mycobacteriaceae</taxon>
        <taxon>Mycolicibacter</taxon>
    </lineage>
</organism>
<dbReference type="PANTHER" id="PTHR43514">
    <property type="entry name" value="ABC TRANSPORTER I FAMILY MEMBER 10"/>
    <property type="match status" value="1"/>
</dbReference>
<dbReference type="PANTHER" id="PTHR43514:SF1">
    <property type="entry name" value="SULFATE_THIOSULFATE IMPORT ATP-BINDING PROTEIN CYSA"/>
    <property type="match status" value="1"/>
</dbReference>
<evidence type="ECO:0000256" key="1">
    <source>
        <dbReference type="ARBA" id="ARBA00022448"/>
    </source>
</evidence>
<dbReference type="Pfam" id="PF03459">
    <property type="entry name" value="TOBE"/>
    <property type="match status" value="1"/>
</dbReference>
<reference evidence="11 12" key="1">
    <citation type="submission" date="2023-12" db="EMBL/GenBank/DDBJ databases">
        <title>Description of new species of Mycobacterium terrae complex isolated from sewage at the Sao Paulo Zoological Park Foundation in Brazil.</title>
        <authorList>
            <person name="Romagnoli C.L."/>
            <person name="Conceicao E.C."/>
            <person name="Machado E."/>
            <person name="Barreto L.B.P.F."/>
            <person name="Sharma A."/>
            <person name="Silva N.M."/>
            <person name="Marques L.E."/>
            <person name="Juliana M.A."/>
            <person name="Lourenco M.C.S."/>
            <person name="Digiampietri L.A."/>
            <person name="Suffys P.N."/>
            <person name="Viana-Niero C."/>
        </authorList>
    </citation>
    <scope>NUCLEOTIDE SEQUENCE [LARGE SCALE GENOMIC DNA]</scope>
    <source>
        <strain evidence="11 12">MYC098</strain>
    </source>
</reference>
<dbReference type="SMART" id="SM00382">
    <property type="entry name" value="AAA"/>
    <property type="match status" value="1"/>
</dbReference>
<dbReference type="PROSITE" id="PS50893">
    <property type="entry name" value="ABC_TRANSPORTER_2"/>
    <property type="match status" value="1"/>
</dbReference>
<keyword evidence="2" id="KW-1003">Cell membrane</keyword>
<keyword evidence="12" id="KW-1185">Reference proteome</keyword>
<evidence type="ECO:0000259" key="9">
    <source>
        <dbReference type="PROSITE" id="PS50893"/>
    </source>
</evidence>
<dbReference type="Proteomes" id="UP001299596">
    <property type="component" value="Unassembled WGS sequence"/>
</dbReference>
<evidence type="ECO:0000256" key="5">
    <source>
        <dbReference type="ARBA" id="ARBA00022840"/>
    </source>
</evidence>
<dbReference type="InterPro" id="IPR017871">
    <property type="entry name" value="ABC_transporter-like_CS"/>
</dbReference>
<feature type="domain" description="ABC transporter" evidence="9">
    <location>
        <begin position="5"/>
        <end position="240"/>
    </location>
</feature>
<dbReference type="Gene3D" id="2.40.50.100">
    <property type="match status" value="1"/>
</dbReference>
<keyword evidence="1" id="KW-0813">Transport</keyword>
<evidence type="ECO:0000313" key="11">
    <source>
        <dbReference type="EMBL" id="MEB3023897.1"/>
    </source>
</evidence>
<dbReference type="InterPro" id="IPR027417">
    <property type="entry name" value="P-loop_NTPase"/>
</dbReference>
<dbReference type="InterPro" id="IPR004606">
    <property type="entry name" value="Mop_domain"/>
</dbReference>
<evidence type="ECO:0000256" key="8">
    <source>
        <dbReference type="PROSITE-ProRule" id="PRU01213"/>
    </source>
</evidence>
<sequence length="369" mass="38674">MAHGLTLHAVVASRGLDVRLTVAPGEVLAVLGPNGAGKSTLLHVIAGLLQPEQGLVRVGDRVLTDTETGVHVATRDRRVGLLLQEPLLFPHLSVAANVAFGPHSRRRRLGVRQTHARTVAAPWLRAVDAEELAERRPRRLSGGQAQRVAIARALAAEPEVLLLDEPLAGLDVGSAATVRTVLRDVVTAARRTTVLVTHDLLDVFALADRVLVLEAGRVAEIGCTAEVLATPRSRFGARVAGLNLVAGVVDGAGTLRTDWGDTWYGTAADDLPTGRPAVAICTPQAVAVYRQPPSSGSPRNLVEVGVAGVEARGNAIQVRGTEQPDGSPGLAADITPDAAAELRLAPGETVWFGIKAQEVTLRATHPGMT</sequence>
<evidence type="ECO:0000259" key="10">
    <source>
        <dbReference type="PROSITE" id="PS51866"/>
    </source>
</evidence>
<keyword evidence="3 8" id="KW-0500">Molybdenum</keyword>
<evidence type="ECO:0000256" key="7">
    <source>
        <dbReference type="ARBA" id="ARBA00023136"/>
    </source>
</evidence>
<dbReference type="InterPro" id="IPR003593">
    <property type="entry name" value="AAA+_ATPase"/>
</dbReference>
<keyword evidence="6" id="KW-1278">Translocase</keyword>
<dbReference type="PROSITE" id="PS00211">
    <property type="entry name" value="ABC_TRANSPORTER_1"/>
    <property type="match status" value="1"/>
</dbReference>
<dbReference type="InterPro" id="IPR005116">
    <property type="entry name" value="Transp-assoc_OB_typ1"/>
</dbReference>
<evidence type="ECO:0000256" key="4">
    <source>
        <dbReference type="ARBA" id="ARBA00022741"/>
    </source>
</evidence>
<dbReference type="GO" id="GO:0005524">
    <property type="term" value="F:ATP binding"/>
    <property type="evidence" value="ECO:0007669"/>
    <property type="project" value="UniProtKB-KW"/>
</dbReference>
<keyword evidence="4" id="KW-0547">Nucleotide-binding</keyword>
<evidence type="ECO:0000256" key="2">
    <source>
        <dbReference type="ARBA" id="ARBA00022475"/>
    </source>
</evidence>
<dbReference type="InterPro" id="IPR050334">
    <property type="entry name" value="Molybdenum_import_ModC"/>
</dbReference>
<keyword evidence="5 11" id="KW-0067">ATP-binding</keyword>
<evidence type="ECO:0000313" key="12">
    <source>
        <dbReference type="Proteomes" id="UP001299596"/>
    </source>
</evidence>